<evidence type="ECO:0000256" key="1">
    <source>
        <dbReference type="SAM" id="MobiDB-lite"/>
    </source>
</evidence>
<protein>
    <recommendedName>
        <fullName evidence="4">Nucleoprotein/polynucleotide-associated enzyme</fullName>
    </recommendedName>
</protein>
<sequence length="179" mass="20934">MANSLQDQLLKAGLTDKNKVNKAKKAKQRKEKEQRHRKQKAEDEAVRWAKQAKAKDVERDRALNQKKNEQAKQKAIAAQIRQLIEMNRLPLDEGEVVYHFNDENKVRRIFITDEIHGQLIGGRLVIVKIDDRYDVIPTAVADKISMRKRDCIVVRNDREQQDDSDDPYADYIVPDDLMW</sequence>
<organism evidence="2 3">
    <name type="scientific">Candidatus Thiodiazotropha endolucinida</name>
    <dbReference type="NCBI Taxonomy" id="1655433"/>
    <lineage>
        <taxon>Bacteria</taxon>
        <taxon>Pseudomonadati</taxon>
        <taxon>Pseudomonadota</taxon>
        <taxon>Gammaproteobacteria</taxon>
        <taxon>Chromatiales</taxon>
        <taxon>Sedimenticolaceae</taxon>
        <taxon>Candidatus Thiodiazotropha</taxon>
    </lineage>
</organism>
<proteinExistence type="predicted"/>
<keyword evidence="3" id="KW-1185">Reference proteome</keyword>
<evidence type="ECO:0000313" key="3">
    <source>
        <dbReference type="Proteomes" id="UP000094769"/>
    </source>
</evidence>
<gene>
    <name evidence="2" type="ORF">CODIS_21130</name>
</gene>
<accession>A0A7Z0VLZ0</accession>
<name>A0A7Z0VLZ0_9GAMM</name>
<dbReference type="Proteomes" id="UP000094769">
    <property type="component" value="Unassembled WGS sequence"/>
</dbReference>
<dbReference type="InterPro" id="IPR018636">
    <property type="entry name" value="DUF2058"/>
</dbReference>
<comment type="caution">
    <text evidence="2">The sequence shown here is derived from an EMBL/GenBank/DDBJ whole genome shotgun (WGS) entry which is preliminary data.</text>
</comment>
<dbReference type="AlphaFoldDB" id="A0A7Z0VLZ0"/>
<evidence type="ECO:0000313" key="2">
    <source>
        <dbReference type="EMBL" id="ODJ87696.1"/>
    </source>
</evidence>
<evidence type="ECO:0008006" key="4">
    <source>
        <dbReference type="Google" id="ProtNLM"/>
    </source>
</evidence>
<feature type="compositionally biased region" description="Basic and acidic residues" evidence="1">
    <location>
        <begin position="30"/>
        <end position="59"/>
    </location>
</feature>
<dbReference type="OrthoDB" id="5294470at2"/>
<dbReference type="EMBL" id="MARB01000010">
    <property type="protein sequence ID" value="ODJ87696.1"/>
    <property type="molecule type" value="Genomic_DNA"/>
</dbReference>
<feature type="region of interest" description="Disordered" evidence="1">
    <location>
        <begin position="1"/>
        <end position="59"/>
    </location>
</feature>
<reference evidence="2 3" key="1">
    <citation type="submission" date="2016-06" db="EMBL/GenBank/DDBJ databases">
        <title>Genome sequence of endosymbiont of Candidatus Endolucinida thiodiazotropha.</title>
        <authorList>
            <person name="Poehlein A."/>
            <person name="Koenig S."/>
            <person name="Heiden S.E."/>
            <person name="Thuermer A."/>
            <person name="Voget S."/>
            <person name="Daniel R."/>
            <person name="Markert S."/>
            <person name="Gros O."/>
            <person name="Schweder T."/>
        </authorList>
    </citation>
    <scope>NUCLEOTIDE SEQUENCE [LARGE SCALE GENOMIC DNA]</scope>
    <source>
        <strain evidence="2 3">COS</strain>
    </source>
</reference>
<feature type="compositionally biased region" description="Basic residues" evidence="1">
    <location>
        <begin position="20"/>
        <end position="29"/>
    </location>
</feature>
<dbReference type="Pfam" id="PF09831">
    <property type="entry name" value="DUF2058"/>
    <property type="match status" value="1"/>
</dbReference>
<dbReference type="RefSeq" id="WP_069124709.1">
    <property type="nucleotide sequence ID" value="NZ_MARB01000010.1"/>
</dbReference>